<dbReference type="STRING" id="1122213.GCA_000423365_01626"/>
<keyword evidence="2" id="KW-0031">Aminopeptidase</keyword>
<name>A0A2R4MCD7_9HYPH</name>
<organism evidence="2 3">
    <name type="scientific">Maritalea myrionectae</name>
    <dbReference type="NCBI Taxonomy" id="454601"/>
    <lineage>
        <taxon>Bacteria</taxon>
        <taxon>Pseudomonadati</taxon>
        <taxon>Pseudomonadota</taxon>
        <taxon>Alphaproteobacteria</taxon>
        <taxon>Hyphomicrobiales</taxon>
        <taxon>Devosiaceae</taxon>
        <taxon>Maritalea</taxon>
    </lineage>
</organism>
<evidence type="ECO:0000313" key="2">
    <source>
        <dbReference type="EMBL" id="AVX03701.1"/>
    </source>
</evidence>
<sequence length="344" mass="36467">MSYAPFDDAAIGYWQLPTGRTNSICDVEGVRVGHVQNMQGNARTGVTALLPMADNIYANKLPAGCAVINGFGKSAGLVQVPELGEIETPIVFTNTLGVGIASQVLIERAIAENPQIGRNGSATVNPLVFECNDGRVNDIQAIGIDGDLVDAALDQCDTTFAQGTVGAGTGMCTFGFAGGLGSASRKVQIGEQTYTLGSFVLSNFGQRSNIRVFGQNPQKFTDQTPDSPDAGSIIIVMATDLPLDSLQLSRLSLRAAAALGRLGSHYGHHSGDVALAFSTQNARKLNGDDIVVQQRLSDRHADKVFLAGVEATENAILNALWHSEPHEGYDGSLLPSWRDFYERG</sequence>
<dbReference type="EMBL" id="CP021330">
    <property type="protein sequence ID" value="AVX03701.1"/>
    <property type="molecule type" value="Genomic_DNA"/>
</dbReference>
<reference evidence="2 3" key="1">
    <citation type="submission" date="2017-05" db="EMBL/GenBank/DDBJ databases">
        <title>Genome Analysis of Maritalea myrionectae HL2708#5.</title>
        <authorList>
            <consortium name="Cotde Inc.-PKNU"/>
            <person name="Jang D."/>
            <person name="Oh H.-M."/>
        </authorList>
    </citation>
    <scope>NUCLEOTIDE SEQUENCE [LARGE SCALE GENOMIC DNA]</scope>
    <source>
        <strain evidence="2 3">HL2708#5</strain>
    </source>
</reference>
<keyword evidence="3" id="KW-1185">Reference proteome</keyword>
<evidence type="ECO:0000313" key="3">
    <source>
        <dbReference type="Proteomes" id="UP000258927"/>
    </source>
</evidence>
<dbReference type="Proteomes" id="UP000258927">
    <property type="component" value="Chromosome"/>
</dbReference>
<dbReference type="Gene3D" id="3.60.70.12">
    <property type="entry name" value="L-amino peptidase D-ALA esterase/amidase"/>
    <property type="match status" value="1"/>
</dbReference>
<dbReference type="SUPFAM" id="SSF56266">
    <property type="entry name" value="DmpA/ArgJ-like"/>
    <property type="match status" value="1"/>
</dbReference>
<protein>
    <submittedName>
        <fullName evidence="2">D-stereospecific aminopeptidase</fullName>
    </submittedName>
</protein>
<gene>
    <name evidence="2" type="ORF">MXMO3_01170</name>
</gene>
<dbReference type="InterPro" id="IPR016117">
    <property type="entry name" value="ArgJ-like_dom_sf"/>
</dbReference>
<accession>A0A2R4MCD7</accession>
<dbReference type="GO" id="GO:0004177">
    <property type="term" value="F:aminopeptidase activity"/>
    <property type="evidence" value="ECO:0007669"/>
    <property type="project" value="UniProtKB-KW"/>
</dbReference>
<dbReference type="InterPro" id="IPR005321">
    <property type="entry name" value="Peptidase_S58_DmpA"/>
</dbReference>
<dbReference type="PANTHER" id="PTHR36512">
    <property type="entry name" value="D-AMINOPEPTIDASE"/>
    <property type="match status" value="1"/>
</dbReference>
<dbReference type="PANTHER" id="PTHR36512:SF3">
    <property type="entry name" value="BLR5678 PROTEIN"/>
    <property type="match status" value="1"/>
</dbReference>
<keyword evidence="2" id="KW-0645">Protease</keyword>
<dbReference type="AlphaFoldDB" id="A0A2R4MCD7"/>
<dbReference type="RefSeq" id="WP_117395252.1">
    <property type="nucleotide sequence ID" value="NZ_CP021330.1"/>
</dbReference>
<comment type="similarity">
    <text evidence="1">Belongs to the peptidase S58 family.</text>
</comment>
<dbReference type="Pfam" id="PF03576">
    <property type="entry name" value="Peptidase_S58"/>
    <property type="match status" value="1"/>
</dbReference>
<keyword evidence="2" id="KW-0378">Hydrolase</keyword>
<proteinExistence type="inferred from homology"/>
<evidence type="ECO:0000256" key="1">
    <source>
        <dbReference type="ARBA" id="ARBA00007068"/>
    </source>
</evidence>
<dbReference type="KEGG" id="mmyr:MXMO3_01170"/>